<evidence type="ECO:0000256" key="2">
    <source>
        <dbReference type="PROSITE-ProRule" id="PRU00221"/>
    </source>
</evidence>
<feature type="compositionally biased region" description="Basic residues" evidence="3">
    <location>
        <begin position="336"/>
        <end position="352"/>
    </location>
</feature>
<dbReference type="Gene3D" id="2.130.10.10">
    <property type="entry name" value="YVTN repeat-like/Quinoprotein amine dehydrogenase"/>
    <property type="match status" value="2"/>
</dbReference>
<feature type="region of interest" description="Disordered" evidence="3">
    <location>
        <begin position="312"/>
        <end position="352"/>
    </location>
</feature>
<dbReference type="PROSITE" id="PS50294">
    <property type="entry name" value="WD_REPEATS_REGION"/>
    <property type="match status" value="1"/>
</dbReference>
<comment type="function">
    <text evidence="1">Negatively regulates the PAK1 kinase. PAK1 is a member of the PAK kinase family, which has been shown to play a positive role in the regulation of signaling pathways involving MAPK8 and RELA. PAK1 exists as an inactive homodimer, which is activated by binding of small GTPases such as CDC42 to an N-terminal regulatory domain. PAK1IP1 also binds to the N-terminus of PAK1, and inhibits the specific activation of PAK1 by CDC42. May be involved in ribosomal large subunit assembly.</text>
</comment>
<dbReference type="InterPro" id="IPR036322">
    <property type="entry name" value="WD40_repeat_dom_sf"/>
</dbReference>
<accession>A0ABM1N3T8</accession>
<dbReference type="InterPro" id="IPR015943">
    <property type="entry name" value="WD40/YVTN_repeat-like_dom_sf"/>
</dbReference>
<dbReference type="PANTHER" id="PTHR44675">
    <property type="entry name" value="PAK1 INTERACTING PROTEIN 1"/>
    <property type="match status" value="1"/>
</dbReference>
<dbReference type="Pfam" id="PF00400">
    <property type="entry name" value="WD40"/>
    <property type="match status" value="3"/>
</dbReference>
<dbReference type="InterPro" id="IPR001680">
    <property type="entry name" value="WD40_rpt"/>
</dbReference>
<proteinExistence type="predicted"/>
<dbReference type="SMART" id="SM00320">
    <property type="entry name" value="WD40"/>
    <property type="match status" value="6"/>
</dbReference>
<dbReference type="PROSITE" id="PS50082">
    <property type="entry name" value="WD_REPEATS_2"/>
    <property type="match status" value="2"/>
</dbReference>
<dbReference type="SUPFAM" id="SSF50978">
    <property type="entry name" value="WD40 repeat-like"/>
    <property type="match status" value="1"/>
</dbReference>
<feature type="repeat" description="WD" evidence="2">
    <location>
        <begin position="36"/>
        <end position="75"/>
    </location>
</feature>
<dbReference type="Proteomes" id="UP000695000">
    <property type="component" value="Unplaced"/>
</dbReference>
<dbReference type="PANTHER" id="PTHR44675:SF1">
    <property type="entry name" value="P21-ACTIVATED PROTEIN KINASE-INTERACTING PROTEIN 1"/>
    <property type="match status" value="1"/>
</dbReference>
<evidence type="ECO:0000256" key="3">
    <source>
        <dbReference type="SAM" id="MobiDB-lite"/>
    </source>
</evidence>
<keyword evidence="2" id="KW-0853">WD repeat</keyword>
<protein>
    <submittedName>
        <fullName evidence="5">P21-activated protein kinase-interacting protein 1-like</fullName>
    </submittedName>
</protein>
<evidence type="ECO:0000313" key="5">
    <source>
        <dbReference type="RefSeq" id="XP_017781488.1"/>
    </source>
</evidence>
<gene>
    <name evidence="5" type="primary">LOC108566212</name>
</gene>
<sequence length="352" mass="39366">MENKSTFEIILGTYEQFVLGFFYDKKANELTQSFATHSHSGSVRCVSYNKGILASGGTDDHIIIYNLKTRREQSTLNHHSSTITCLQFTNKCSHLLSGCQDGSLGIVRVGSWQLEKLWEKAHRDVAVVDIAVHQSNKLALTLGADGILKTWNLVKGRTAYIINLNSKCKDARTLNLIKFCPNYESFLLTGSTMIYIWSLESGGLIKSIENKSRVVCCDWLGEKLIVGYENGSIGVVDVESDEIEIHEAHSARVKCLAVIEDFIVSASSDGKIIVWDKELNEMTTHSAECRFTCMSVVLNAEVTDASKVVEISESNDNDVDDEEIEAVSEEEQEIKVKRKNKSNKEKNIKKKK</sequence>
<evidence type="ECO:0000313" key="4">
    <source>
        <dbReference type="Proteomes" id="UP000695000"/>
    </source>
</evidence>
<feature type="compositionally biased region" description="Acidic residues" evidence="3">
    <location>
        <begin position="313"/>
        <end position="332"/>
    </location>
</feature>
<evidence type="ECO:0000256" key="1">
    <source>
        <dbReference type="ARBA" id="ARBA00045213"/>
    </source>
</evidence>
<name>A0ABM1N3T8_NICVS</name>
<keyword evidence="4" id="KW-1185">Reference proteome</keyword>
<feature type="repeat" description="WD" evidence="2">
    <location>
        <begin position="246"/>
        <end position="276"/>
    </location>
</feature>
<dbReference type="InterPro" id="IPR051959">
    <property type="entry name" value="PAK1-Kinase_Regulator"/>
</dbReference>
<dbReference type="RefSeq" id="XP_017781488.1">
    <property type="nucleotide sequence ID" value="XM_017925999.1"/>
</dbReference>
<reference evidence="5" key="1">
    <citation type="submission" date="2025-08" db="UniProtKB">
        <authorList>
            <consortium name="RefSeq"/>
        </authorList>
    </citation>
    <scope>IDENTIFICATION</scope>
    <source>
        <tissue evidence="5">Whole Larva</tissue>
    </source>
</reference>
<feature type="non-terminal residue" evidence="5">
    <location>
        <position position="352"/>
    </location>
</feature>
<dbReference type="GeneID" id="108566212"/>
<organism evidence="4 5">
    <name type="scientific">Nicrophorus vespilloides</name>
    <name type="common">Boreal carrion beetle</name>
    <dbReference type="NCBI Taxonomy" id="110193"/>
    <lineage>
        <taxon>Eukaryota</taxon>
        <taxon>Metazoa</taxon>
        <taxon>Ecdysozoa</taxon>
        <taxon>Arthropoda</taxon>
        <taxon>Hexapoda</taxon>
        <taxon>Insecta</taxon>
        <taxon>Pterygota</taxon>
        <taxon>Neoptera</taxon>
        <taxon>Endopterygota</taxon>
        <taxon>Coleoptera</taxon>
        <taxon>Polyphaga</taxon>
        <taxon>Staphyliniformia</taxon>
        <taxon>Silphidae</taxon>
        <taxon>Nicrophorinae</taxon>
        <taxon>Nicrophorus</taxon>
    </lineage>
</organism>